<dbReference type="Proteomes" id="UP000632535">
    <property type="component" value="Unassembled WGS sequence"/>
</dbReference>
<feature type="compositionally biased region" description="Basic and acidic residues" evidence="1">
    <location>
        <begin position="45"/>
        <end position="55"/>
    </location>
</feature>
<reference evidence="3" key="1">
    <citation type="journal article" date="2019" name="Int. J. Syst. Evol. Microbiol.">
        <title>The Global Catalogue of Microorganisms (GCM) 10K type strain sequencing project: providing services to taxonomists for standard genome sequencing and annotation.</title>
        <authorList>
            <consortium name="The Broad Institute Genomics Platform"/>
            <consortium name="The Broad Institute Genome Sequencing Center for Infectious Disease"/>
            <person name="Wu L."/>
            <person name="Ma J."/>
        </authorList>
    </citation>
    <scope>NUCLEOTIDE SEQUENCE [LARGE SCALE GENOMIC DNA]</scope>
    <source>
        <strain evidence="3">CCM 8653</strain>
    </source>
</reference>
<dbReference type="RefSeq" id="WP_188525058.1">
    <property type="nucleotide sequence ID" value="NZ_BMDG01000014.1"/>
</dbReference>
<gene>
    <name evidence="2" type="ORF">GCM10007368_35420</name>
</gene>
<organism evidence="2 3">
    <name type="scientific">Isoptericola cucumis</name>
    <dbReference type="NCBI Taxonomy" id="1776856"/>
    <lineage>
        <taxon>Bacteria</taxon>
        <taxon>Bacillati</taxon>
        <taxon>Actinomycetota</taxon>
        <taxon>Actinomycetes</taxon>
        <taxon>Micrococcales</taxon>
        <taxon>Promicromonosporaceae</taxon>
        <taxon>Isoptericola</taxon>
    </lineage>
</organism>
<protein>
    <submittedName>
        <fullName evidence="2">Uncharacterized protein</fullName>
    </submittedName>
</protein>
<name>A0ABQ2B9K0_9MICO</name>
<feature type="compositionally biased region" description="Basic and acidic residues" evidence="1">
    <location>
        <begin position="18"/>
        <end position="27"/>
    </location>
</feature>
<evidence type="ECO:0000313" key="3">
    <source>
        <dbReference type="Proteomes" id="UP000632535"/>
    </source>
</evidence>
<comment type="caution">
    <text evidence="2">The sequence shown here is derived from an EMBL/GenBank/DDBJ whole genome shotgun (WGS) entry which is preliminary data.</text>
</comment>
<evidence type="ECO:0000256" key="1">
    <source>
        <dbReference type="SAM" id="MobiDB-lite"/>
    </source>
</evidence>
<evidence type="ECO:0000313" key="2">
    <source>
        <dbReference type="EMBL" id="GGI11281.1"/>
    </source>
</evidence>
<sequence>MSSPETPGTSSATTDGGSAREPERWGQELEESIASQARIAPRRHAAGDPHPDPRPGGDASKAPTSLTAQELDPIEASSGVSWDDPDEL</sequence>
<accession>A0ABQ2B9K0</accession>
<proteinExistence type="predicted"/>
<feature type="compositionally biased region" description="Polar residues" evidence="1">
    <location>
        <begin position="1"/>
        <end position="16"/>
    </location>
</feature>
<dbReference type="EMBL" id="BMDG01000014">
    <property type="protein sequence ID" value="GGI11281.1"/>
    <property type="molecule type" value="Genomic_DNA"/>
</dbReference>
<keyword evidence="3" id="KW-1185">Reference proteome</keyword>
<feature type="region of interest" description="Disordered" evidence="1">
    <location>
        <begin position="1"/>
        <end position="88"/>
    </location>
</feature>